<dbReference type="Proteomes" id="UP000217265">
    <property type="component" value="Chromosome"/>
</dbReference>
<keyword evidence="2" id="KW-0812">Transmembrane</keyword>
<dbReference type="InterPro" id="IPR023214">
    <property type="entry name" value="HAD_sf"/>
</dbReference>
<dbReference type="SUPFAM" id="SSF56784">
    <property type="entry name" value="HAD-like"/>
    <property type="match status" value="1"/>
</dbReference>
<dbReference type="InterPro" id="IPR036412">
    <property type="entry name" value="HAD-like_sf"/>
</dbReference>
<dbReference type="OrthoDB" id="193314at2"/>
<proteinExistence type="predicted"/>
<dbReference type="PANTHER" id="PTHR31284">
    <property type="entry name" value="ACID PHOSPHATASE-LIKE PROTEIN"/>
    <property type="match status" value="1"/>
</dbReference>
<dbReference type="Pfam" id="PF03767">
    <property type="entry name" value="Acid_phosphat_B"/>
    <property type="match status" value="1"/>
</dbReference>
<evidence type="ECO:0000256" key="1">
    <source>
        <dbReference type="ARBA" id="ARBA00022729"/>
    </source>
</evidence>
<dbReference type="AlphaFoldDB" id="A0A290QIF5"/>
<keyword evidence="2" id="KW-0472">Membrane</keyword>
<sequence>MRVRGVEFFSGAGAVCASEVAANMATSCQRKNRRRMRRWKRRKNCEPEAMRRGRGMVCLDRLCAARLVTMGGSPGGMRAGRARAEMAASGRRARLDGGWGVCEGARTMRDIVRTTEEGRELTGAGRVARMRRMKFRAWAAVMAVVLVACGGCAGGVGREPVNLTTRKAEIVRYQESGDYARGMAAVAAEASRWIEARAAKRVEGERLAVVFDIDETVLSNWENMKRDDFSYISERWHAWVDRAEGTAIEPVRETFQVARRAGVAVIFLTGRKERDRAGTERNLRAEGLGDYAELIVRAESGAAEAGAESERGRSAVVFKTAVRKRLTEAGWKIIANVGDQESDLAGGYAEKVFKLPNPFYLTE</sequence>
<keyword evidence="4" id="KW-1185">Reference proteome</keyword>
<accession>A0A290QIF5</accession>
<evidence type="ECO:0000256" key="2">
    <source>
        <dbReference type="SAM" id="Phobius"/>
    </source>
</evidence>
<dbReference type="InterPro" id="IPR005519">
    <property type="entry name" value="Acid_phosphat_B-like"/>
</dbReference>
<protein>
    <recommendedName>
        <fullName evidence="5">Acid phosphatase</fullName>
    </recommendedName>
</protein>
<evidence type="ECO:0008006" key="5">
    <source>
        <dbReference type="Google" id="ProtNLM"/>
    </source>
</evidence>
<reference evidence="3 4" key="1">
    <citation type="submission" date="2017-09" db="EMBL/GenBank/DDBJ databases">
        <title>Complete genome sequence of Verrucomicrobial strain HZ-65, isolated from freshwater.</title>
        <authorList>
            <person name="Choi A."/>
        </authorList>
    </citation>
    <scope>NUCLEOTIDE SEQUENCE [LARGE SCALE GENOMIC DNA]</scope>
    <source>
        <strain evidence="3 4">HZ-65</strain>
    </source>
</reference>
<keyword evidence="2" id="KW-1133">Transmembrane helix</keyword>
<evidence type="ECO:0000313" key="4">
    <source>
        <dbReference type="Proteomes" id="UP000217265"/>
    </source>
</evidence>
<evidence type="ECO:0000313" key="3">
    <source>
        <dbReference type="EMBL" id="ATC66116.1"/>
    </source>
</evidence>
<keyword evidence="1" id="KW-0732">Signal</keyword>
<dbReference type="KEGG" id="vbh:CMV30_12105"/>
<dbReference type="PANTHER" id="PTHR31284:SF10">
    <property type="entry name" value="ACID PHOSPHATASE-LIKE PROTEIN"/>
    <property type="match status" value="1"/>
</dbReference>
<dbReference type="EMBL" id="CP023344">
    <property type="protein sequence ID" value="ATC66116.1"/>
    <property type="molecule type" value="Genomic_DNA"/>
</dbReference>
<feature type="transmembrane region" description="Helical" evidence="2">
    <location>
        <begin position="135"/>
        <end position="157"/>
    </location>
</feature>
<name>A0A290QIF5_9BACT</name>
<organism evidence="3 4">
    <name type="scientific">Nibricoccus aquaticus</name>
    <dbReference type="NCBI Taxonomy" id="2576891"/>
    <lineage>
        <taxon>Bacteria</taxon>
        <taxon>Pseudomonadati</taxon>
        <taxon>Verrucomicrobiota</taxon>
        <taxon>Opitutia</taxon>
        <taxon>Opitutales</taxon>
        <taxon>Opitutaceae</taxon>
        <taxon>Nibricoccus</taxon>
    </lineage>
</organism>
<dbReference type="Gene3D" id="3.40.50.1000">
    <property type="entry name" value="HAD superfamily/HAD-like"/>
    <property type="match status" value="1"/>
</dbReference>
<gene>
    <name evidence="3" type="ORF">CMV30_12105</name>
</gene>